<organism evidence="1">
    <name type="scientific">Arundo donax</name>
    <name type="common">Giant reed</name>
    <name type="synonym">Donax arundinaceus</name>
    <dbReference type="NCBI Taxonomy" id="35708"/>
    <lineage>
        <taxon>Eukaryota</taxon>
        <taxon>Viridiplantae</taxon>
        <taxon>Streptophyta</taxon>
        <taxon>Embryophyta</taxon>
        <taxon>Tracheophyta</taxon>
        <taxon>Spermatophyta</taxon>
        <taxon>Magnoliopsida</taxon>
        <taxon>Liliopsida</taxon>
        <taxon>Poales</taxon>
        <taxon>Poaceae</taxon>
        <taxon>PACMAD clade</taxon>
        <taxon>Arundinoideae</taxon>
        <taxon>Arundineae</taxon>
        <taxon>Arundo</taxon>
    </lineage>
</organism>
<proteinExistence type="predicted"/>
<sequence length="55" mass="6502">MNDDTLKIVYLSTRPSKHLKGMTTIVWNTKLESINCKCFHNPYIYDDAQEIIREL</sequence>
<dbReference type="EMBL" id="GBRH01281580">
    <property type="protein sequence ID" value="JAD16315.1"/>
    <property type="molecule type" value="Transcribed_RNA"/>
</dbReference>
<name>A0A0A8XUG2_ARUDO</name>
<reference evidence="1" key="2">
    <citation type="journal article" date="2015" name="Data Brief">
        <title>Shoot transcriptome of the giant reed, Arundo donax.</title>
        <authorList>
            <person name="Barrero R.A."/>
            <person name="Guerrero F.D."/>
            <person name="Moolhuijzen P."/>
            <person name="Goolsby J.A."/>
            <person name="Tidwell J."/>
            <person name="Bellgard S.E."/>
            <person name="Bellgard M.I."/>
        </authorList>
    </citation>
    <scope>NUCLEOTIDE SEQUENCE</scope>
    <source>
        <tissue evidence="1">Shoot tissue taken approximately 20 cm above the soil surface</tissue>
    </source>
</reference>
<dbReference type="AlphaFoldDB" id="A0A0A8XUG2"/>
<protein>
    <submittedName>
        <fullName evidence="1">Uncharacterized protein</fullName>
    </submittedName>
</protein>
<evidence type="ECO:0000313" key="1">
    <source>
        <dbReference type="EMBL" id="JAD16315.1"/>
    </source>
</evidence>
<reference evidence="1" key="1">
    <citation type="submission" date="2014-09" db="EMBL/GenBank/DDBJ databases">
        <authorList>
            <person name="Magalhaes I.L.F."/>
            <person name="Oliveira U."/>
            <person name="Santos F.R."/>
            <person name="Vidigal T.H.D.A."/>
            <person name="Brescovit A.D."/>
            <person name="Santos A.J."/>
        </authorList>
    </citation>
    <scope>NUCLEOTIDE SEQUENCE</scope>
    <source>
        <tissue evidence="1">Shoot tissue taken approximately 20 cm above the soil surface</tissue>
    </source>
</reference>
<accession>A0A0A8XUG2</accession>